<dbReference type="InterPro" id="IPR057326">
    <property type="entry name" value="KR_dom"/>
</dbReference>
<dbReference type="GO" id="GO:0016491">
    <property type="term" value="F:oxidoreductase activity"/>
    <property type="evidence" value="ECO:0007669"/>
    <property type="project" value="UniProtKB-KW"/>
</dbReference>
<dbReference type="Pfam" id="PF13561">
    <property type="entry name" value="adh_short_C2"/>
    <property type="match status" value="1"/>
</dbReference>
<organism evidence="5 6">
    <name type="scientific">Periconia macrospinosa</name>
    <dbReference type="NCBI Taxonomy" id="97972"/>
    <lineage>
        <taxon>Eukaryota</taxon>
        <taxon>Fungi</taxon>
        <taxon>Dikarya</taxon>
        <taxon>Ascomycota</taxon>
        <taxon>Pezizomycotina</taxon>
        <taxon>Dothideomycetes</taxon>
        <taxon>Pleosporomycetidae</taxon>
        <taxon>Pleosporales</taxon>
        <taxon>Massarineae</taxon>
        <taxon>Periconiaceae</taxon>
        <taxon>Periconia</taxon>
    </lineage>
</organism>
<dbReference type="SMART" id="SM00822">
    <property type="entry name" value="PKS_KR"/>
    <property type="match status" value="1"/>
</dbReference>
<keyword evidence="3" id="KW-0560">Oxidoreductase</keyword>
<dbReference type="STRING" id="97972.A0A2V1D4L5"/>
<dbReference type="FunFam" id="3.40.50.720:FF:000374">
    <property type="entry name" value="3-oxoacyl-(Acyl-carrier-protein) reductase"/>
    <property type="match status" value="1"/>
</dbReference>
<dbReference type="Gene3D" id="3.40.50.720">
    <property type="entry name" value="NAD(P)-binding Rossmann-like Domain"/>
    <property type="match status" value="1"/>
</dbReference>
<feature type="domain" description="Ketoreductase" evidence="4">
    <location>
        <begin position="9"/>
        <end position="197"/>
    </location>
</feature>
<dbReference type="InterPro" id="IPR036291">
    <property type="entry name" value="NAD(P)-bd_dom_sf"/>
</dbReference>
<proteinExistence type="inferred from homology"/>
<dbReference type="PROSITE" id="PS00061">
    <property type="entry name" value="ADH_SHORT"/>
    <property type="match status" value="1"/>
</dbReference>
<evidence type="ECO:0000256" key="2">
    <source>
        <dbReference type="ARBA" id="ARBA00022857"/>
    </source>
</evidence>
<evidence type="ECO:0000256" key="3">
    <source>
        <dbReference type="ARBA" id="ARBA00023002"/>
    </source>
</evidence>
<dbReference type="PANTHER" id="PTHR43639">
    <property type="entry name" value="OXIDOREDUCTASE, SHORT-CHAIN DEHYDROGENASE/REDUCTASE FAMILY (AFU_ORTHOLOGUE AFUA_5G02870)"/>
    <property type="match status" value="1"/>
</dbReference>
<dbReference type="SUPFAM" id="SSF51735">
    <property type="entry name" value="NAD(P)-binding Rossmann-fold domains"/>
    <property type="match status" value="1"/>
</dbReference>
<sequence length="255" mass="26649">MTSTSLSGKTAIVTGSSRGIGAGVALDLAQRGANVTIVYTSPRSEAGAREIASKIAALDNGSKAIVVQADLSRVESPAKIVSATIQAFGDEIDILVNNAAVLFPRTISETTPEDYSKIFDVNVRAPLLMAKAVVPHLRAPGRIINLSSVGARSGFENLAMYSASKAALEGMTRGLAAELGSAGHTVNAVAPGPVKSDMLDDVSQDIIDMQLKMTAVEHRHGTVDDIAQVIGWLAEERSRWISGQTLSASGGYMMV</sequence>
<dbReference type="Proteomes" id="UP000244855">
    <property type="component" value="Unassembled WGS sequence"/>
</dbReference>
<dbReference type="InterPro" id="IPR002347">
    <property type="entry name" value="SDR_fam"/>
</dbReference>
<name>A0A2V1D4L5_9PLEO</name>
<dbReference type="InterPro" id="IPR020904">
    <property type="entry name" value="Sc_DH/Rdtase_CS"/>
</dbReference>
<dbReference type="PRINTS" id="PR00081">
    <property type="entry name" value="GDHRDH"/>
</dbReference>
<dbReference type="AlphaFoldDB" id="A0A2V1D4L5"/>
<accession>A0A2V1D4L5</accession>
<dbReference type="PANTHER" id="PTHR43639:SF1">
    <property type="entry name" value="SHORT-CHAIN DEHYDROGENASE_REDUCTASE FAMILY PROTEIN"/>
    <property type="match status" value="1"/>
</dbReference>
<evidence type="ECO:0000256" key="1">
    <source>
        <dbReference type="ARBA" id="ARBA00006484"/>
    </source>
</evidence>
<evidence type="ECO:0000313" key="6">
    <source>
        <dbReference type="Proteomes" id="UP000244855"/>
    </source>
</evidence>
<keyword evidence="6" id="KW-1185">Reference proteome</keyword>
<keyword evidence="2" id="KW-0521">NADP</keyword>
<evidence type="ECO:0000259" key="4">
    <source>
        <dbReference type="SMART" id="SM00822"/>
    </source>
</evidence>
<reference evidence="5 6" key="1">
    <citation type="journal article" date="2018" name="Sci. Rep.">
        <title>Comparative genomics provides insights into the lifestyle and reveals functional heterogeneity of dark septate endophytic fungi.</title>
        <authorList>
            <person name="Knapp D.G."/>
            <person name="Nemeth J.B."/>
            <person name="Barry K."/>
            <person name="Hainaut M."/>
            <person name="Henrissat B."/>
            <person name="Johnson J."/>
            <person name="Kuo A."/>
            <person name="Lim J.H.P."/>
            <person name="Lipzen A."/>
            <person name="Nolan M."/>
            <person name="Ohm R.A."/>
            <person name="Tamas L."/>
            <person name="Grigoriev I.V."/>
            <person name="Spatafora J.W."/>
            <person name="Nagy L.G."/>
            <person name="Kovacs G.M."/>
        </authorList>
    </citation>
    <scope>NUCLEOTIDE SEQUENCE [LARGE SCALE GENOMIC DNA]</scope>
    <source>
        <strain evidence="5 6">DSE2036</strain>
    </source>
</reference>
<gene>
    <name evidence="5" type="ORF">DM02DRAFT_575006</name>
</gene>
<dbReference type="EMBL" id="KZ805629">
    <property type="protein sequence ID" value="PVH92958.1"/>
    <property type="molecule type" value="Genomic_DNA"/>
</dbReference>
<comment type="similarity">
    <text evidence="1">Belongs to the short-chain dehydrogenases/reductases (SDR) family.</text>
</comment>
<evidence type="ECO:0000313" key="5">
    <source>
        <dbReference type="EMBL" id="PVH92958.1"/>
    </source>
</evidence>
<dbReference type="PRINTS" id="PR00080">
    <property type="entry name" value="SDRFAMILY"/>
</dbReference>
<protein>
    <submittedName>
        <fullName evidence="5">NAD(P)-binding protein</fullName>
    </submittedName>
</protein>
<dbReference type="OrthoDB" id="47007at2759"/>